<dbReference type="GO" id="GO:0015297">
    <property type="term" value="F:antiporter activity"/>
    <property type="evidence" value="ECO:0007669"/>
    <property type="project" value="UniProtKB-KW"/>
</dbReference>
<dbReference type="GO" id="GO:1902600">
    <property type="term" value="P:proton transmembrane transport"/>
    <property type="evidence" value="ECO:0007669"/>
    <property type="project" value="InterPro"/>
</dbReference>
<proteinExistence type="predicted"/>
<feature type="transmembrane region" description="Helical" evidence="9">
    <location>
        <begin position="86"/>
        <end position="111"/>
    </location>
</feature>
<dbReference type="Pfam" id="PF00999">
    <property type="entry name" value="Na_H_Exchanger"/>
    <property type="match status" value="1"/>
</dbReference>
<keyword evidence="5 9" id="KW-0812">Transmembrane</keyword>
<evidence type="ECO:0000256" key="4">
    <source>
        <dbReference type="ARBA" id="ARBA00022475"/>
    </source>
</evidence>
<dbReference type="PANTHER" id="PTHR32507">
    <property type="entry name" value="NA(+)/H(+) ANTIPORTER 1"/>
    <property type="match status" value="1"/>
</dbReference>
<evidence type="ECO:0000313" key="12">
    <source>
        <dbReference type="Proteomes" id="UP000707356"/>
    </source>
</evidence>
<dbReference type="Gene3D" id="1.20.1530.20">
    <property type="match status" value="1"/>
</dbReference>
<feature type="transmembrane region" description="Helical" evidence="9">
    <location>
        <begin position="192"/>
        <end position="214"/>
    </location>
</feature>
<evidence type="ECO:0000256" key="9">
    <source>
        <dbReference type="SAM" id="Phobius"/>
    </source>
</evidence>
<keyword evidence="8 9" id="KW-0472">Membrane</keyword>
<keyword evidence="4" id="KW-1003">Cell membrane</keyword>
<keyword evidence="7" id="KW-0406">Ion transport</keyword>
<sequence length="413" mass="43910">MPAIEVICLVGAAFLLVSIFASKLSNRVGVPALLFFLLIGWLGGHLGGLELTNPEIAKFVGDFALIFILFTGGLDTRWSQIRPVLWQGLSLATIGVLTTMLLLGGFAWFVLGSFDSFMIGIEGISLPSALLLGAIVSSTDAAAVFSVLRSNQTQLKGNLQPLLELESSSNDPMAVLLTATIINLIAGQQTSIWQTGLTLILSLLIGTAMGYGLGRLSVWLLNRLNLSSPGLYPVATIALVLFTYSSSTLLGGNGFLAVYLAGLVLGNYAFEHQETVAGFHEGFAWLMQIVMFLTLGMLSVPFDADLLPLTAVAVVISLFLMLVARPISVLISLSWTDLPLREKLFISWVGLRGSVPIVLATFPLAVGMTQAGEIFRVVSLIVIMSVLVQGFSLAPLARRIGLAVESGEVVGEG</sequence>
<keyword evidence="6 9" id="KW-1133">Transmembrane helix</keyword>
<dbReference type="Proteomes" id="UP000707356">
    <property type="component" value="Unassembled WGS sequence"/>
</dbReference>
<feature type="transmembrane region" description="Helical" evidence="9">
    <location>
        <begin position="374"/>
        <end position="394"/>
    </location>
</feature>
<organism evidence="11 12">
    <name type="scientific">Pegethrix bostrychoides GSE-TBD4-15B</name>
    <dbReference type="NCBI Taxonomy" id="2839662"/>
    <lineage>
        <taxon>Bacteria</taxon>
        <taxon>Bacillati</taxon>
        <taxon>Cyanobacteriota</taxon>
        <taxon>Cyanophyceae</taxon>
        <taxon>Oculatellales</taxon>
        <taxon>Oculatellaceae</taxon>
        <taxon>Pegethrix</taxon>
    </lineage>
</organism>
<evidence type="ECO:0000256" key="8">
    <source>
        <dbReference type="ARBA" id="ARBA00023136"/>
    </source>
</evidence>
<name>A0A951P8Z2_9CYAN</name>
<evidence type="ECO:0000256" key="7">
    <source>
        <dbReference type="ARBA" id="ARBA00023065"/>
    </source>
</evidence>
<evidence type="ECO:0000259" key="10">
    <source>
        <dbReference type="Pfam" id="PF00999"/>
    </source>
</evidence>
<feature type="transmembrane region" description="Helical" evidence="9">
    <location>
        <begin position="123"/>
        <end position="148"/>
    </location>
</feature>
<dbReference type="GO" id="GO:0005886">
    <property type="term" value="C:plasma membrane"/>
    <property type="evidence" value="ECO:0007669"/>
    <property type="project" value="UniProtKB-SubCell"/>
</dbReference>
<dbReference type="EMBL" id="JAHHHV010000032">
    <property type="protein sequence ID" value="MBW4465142.1"/>
    <property type="molecule type" value="Genomic_DNA"/>
</dbReference>
<evidence type="ECO:0000256" key="3">
    <source>
        <dbReference type="ARBA" id="ARBA00022449"/>
    </source>
</evidence>
<dbReference type="InterPro" id="IPR038770">
    <property type="entry name" value="Na+/solute_symporter_sf"/>
</dbReference>
<gene>
    <name evidence="11" type="ORF">KME07_06835</name>
</gene>
<keyword evidence="2" id="KW-0813">Transport</keyword>
<dbReference type="AlphaFoldDB" id="A0A951P8Z2"/>
<evidence type="ECO:0000256" key="2">
    <source>
        <dbReference type="ARBA" id="ARBA00022448"/>
    </source>
</evidence>
<evidence type="ECO:0000313" key="11">
    <source>
        <dbReference type="EMBL" id="MBW4465142.1"/>
    </source>
</evidence>
<evidence type="ECO:0000256" key="1">
    <source>
        <dbReference type="ARBA" id="ARBA00004651"/>
    </source>
</evidence>
<comment type="subcellular location">
    <subcellularLocation>
        <location evidence="1">Cell membrane</location>
        <topology evidence="1">Multi-pass membrane protein</topology>
    </subcellularLocation>
</comment>
<dbReference type="PANTHER" id="PTHR32507:SF7">
    <property type="entry name" value="K(+)_H(+) ANTIPORTER NHAP2"/>
    <property type="match status" value="1"/>
</dbReference>
<dbReference type="InterPro" id="IPR006153">
    <property type="entry name" value="Cation/H_exchanger_TM"/>
</dbReference>
<feature type="transmembrane region" description="Helical" evidence="9">
    <location>
        <begin position="282"/>
        <end position="300"/>
    </location>
</feature>
<feature type="domain" description="Cation/H+ exchanger transmembrane" evidence="10">
    <location>
        <begin position="17"/>
        <end position="398"/>
    </location>
</feature>
<keyword evidence="3" id="KW-0050">Antiport</keyword>
<dbReference type="NCBIfam" id="NF003715">
    <property type="entry name" value="PRK05326.1-2"/>
    <property type="match status" value="1"/>
</dbReference>
<evidence type="ECO:0000256" key="6">
    <source>
        <dbReference type="ARBA" id="ARBA00022989"/>
    </source>
</evidence>
<accession>A0A951P8Z2</accession>
<protein>
    <submittedName>
        <fullName evidence="11">Potassium/proton antiporter</fullName>
    </submittedName>
</protein>
<reference evidence="11" key="1">
    <citation type="submission" date="2021-05" db="EMBL/GenBank/DDBJ databases">
        <authorList>
            <person name="Pietrasiak N."/>
            <person name="Ward R."/>
            <person name="Stajich J.E."/>
            <person name="Kurbessoian T."/>
        </authorList>
    </citation>
    <scope>NUCLEOTIDE SEQUENCE</scope>
    <source>
        <strain evidence="11">GSE-TBD4-15B</strain>
    </source>
</reference>
<feature type="transmembrane region" description="Helical" evidence="9">
    <location>
        <begin position="31"/>
        <end position="49"/>
    </location>
</feature>
<reference evidence="11" key="2">
    <citation type="journal article" date="2022" name="Microbiol. Resour. Announc.">
        <title>Metagenome Sequencing to Explore Phylogenomics of Terrestrial Cyanobacteria.</title>
        <authorList>
            <person name="Ward R.D."/>
            <person name="Stajich J.E."/>
            <person name="Johansen J.R."/>
            <person name="Huntemann M."/>
            <person name="Clum A."/>
            <person name="Foster B."/>
            <person name="Foster B."/>
            <person name="Roux S."/>
            <person name="Palaniappan K."/>
            <person name="Varghese N."/>
            <person name="Mukherjee S."/>
            <person name="Reddy T.B.K."/>
            <person name="Daum C."/>
            <person name="Copeland A."/>
            <person name="Chen I.A."/>
            <person name="Ivanova N.N."/>
            <person name="Kyrpides N.C."/>
            <person name="Shapiro N."/>
            <person name="Eloe-Fadrosh E.A."/>
            <person name="Pietrasiak N."/>
        </authorList>
    </citation>
    <scope>NUCLEOTIDE SEQUENCE</scope>
    <source>
        <strain evidence="11">GSE-TBD4-15B</strain>
    </source>
</reference>
<feature type="transmembrane region" description="Helical" evidence="9">
    <location>
        <begin position="56"/>
        <end position="74"/>
    </location>
</feature>
<comment type="caution">
    <text evidence="11">The sequence shown here is derived from an EMBL/GenBank/DDBJ whole genome shotgun (WGS) entry which is preliminary data.</text>
</comment>
<evidence type="ECO:0000256" key="5">
    <source>
        <dbReference type="ARBA" id="ARBA00022692"/>
    </source>
</evidence>
<feature type="transmembrane region" description="Helical" evidence="9">
    <location>
        <begin position="306"/>
        <end position="324"/>
    </location>
</feature>
<dbReference type="NCBIfam" id="NF003716">
    <property type="entry name" value="PRK05326.1-3"/>
    <property type="match status" value="1"/>
</dbReference>
<feature type="transmembrane region" description="Helical" evidence="9">
    <location>
        <begin position="345"/>
        <end position="368"/>
    </location>
</feature>